<evidence type="ECO:0000256" key="1">
    <source>
        <dbReference type="ARBA" id="ARBA00000085"/>
    </source>
</evidence>
<dbReference type="SUPFAM" id="SSF55874">
    <property type="entry name" value="ATPase domain of HSP90 chaperone/DNA topoisomerase II/histidine kinase"/>
    <property type="match status" value="1"/>
</dbReference>
<dbReference type="RefSeq" id="WP_095639925.1">
    <property type="nucleotide sequence ID" value="NZ_NSJZ01000005.1"/>
</dbReference>
<dbReference type="InterPro" id="IPR003594">
    <property type="entry name" value="HATPase_dom"/>
</dbReference>
<keyword evidence="7" id="KW-0418">Kinase</keyword>
<dbReference type="CDD" id="cd00082">
    <property type="entry name" value="HisKA"/>
    <property type="match status" value="1"/>
</dbReference>
<feature type="region of interest" description="Disordered" evidence="10">
    <location>
        <begin position="473"/>
        <end position="493"/>
    </location>
</feature>
<feature type="transmembrane region" description="Helical" evidence="11">
    <location>
        <begin position="193"/>
        <end position="222"/>
    </location>
</feature>
<dbReference type="GO" id="GO:0000155">
    <property type="term" value="F:phosphorelay sensor kinase activity"/>
    <property type="evidence" value="ECO:0007669"/>
    <property type="project" value="InterPro"/>
</dbReference>
<keyword evidence="4" id="KW-0597">Phosphoprotein</keyword>
<evidence type="ECO:0000256" key="8">
    <source>
        <dbReference type="ARBA" id="ARBA00022989"/>
    </source>
</evidence>
<sequence length="493" mass="52661">MASKVIDGTSAAAPDDEPAEVRGHLPVQALASYPGLVLPLLLIAAALAVTVFASVQLWRMEARPLQDPTADMPRLYAQAAVEALRLNEAAEHHAGDPAARQEFIRLYHLLLRRLDQLEPVLRDRPAAAAVLDDEIANALIQLRDRDPAVVAYSPGDLAGLAARLTELERTLSRAGARVQGAHQAQQAERAARLYGILVLGAAAVLAGLLGLAWLVSCLLWTLRRVQDDRKLQLDLQRACDSAAYLRNIAAVIAHQMRAPLTVIDSAAQRMLSRPDLAQRPQDGAALLRIRRQVSQVLRFMDQAMLAGAVEGGTPLLHPRPVPLQDLVGMIMAHEGMGDGRQRLVLPEGPAGMRILCDPVLAFHALANLVENALKYSPAGNPVELCAAEVRGMAVISVIDHGAGIPLADQEAIFQRFWRGARATGQPGSGVGLWLARRLAEIQGGTIRVTSDGQSGSRFDLMLPAAGAGTMAARVAPGPSATPGRRAEVRRGDA</sequence>
<evidence type="ECO:0000256" key="3">
    <source>
        <dbReference type="ARBA" id="ARBA00012438"/>
    </source>
</evidence>
<dbReference type="AlphaFoldDB" id="A0A2A2GJ37"/>
<comment type="subcellular location">
    <subcellularLocation>
        <location evidence="2">Membrane</location>
    </subcellularLocation>
</comment>
<dbReference type="InterPro" id="IPR005467">
    <property type="entry name" value="His_kinase_dom"/>
</dbReference>
<evidence type="ECO:0000256" key="10">
    <source>
        <dbReference type="SAM" id="MobiDB-lite"/>
    </source>
</evidence>
<dbReference type="EMBL" id="NSJZ01000005">
    <property type="protein sequence ID" value="PAU97521.1"/>
    <property type="molecule type" value="Genomic_DNA"/>
</dbReference>
<dbReference type="Gene3D" id="3.30.565.10">
    <property type="entry name" value="Histidine kinase-like ATPase, C-terminal domain"/>
    <property type="match status" value="1"/>
</dbReference>
<proteinExistence type="predicted"/>
<organism evidence="13 14">
    <name type="scientific">Paracoccus salipaludis</name>
    <dbReference type="NCBI Taxonomy" id="2032623"/>
    <lineage>
        <taxon>Bacteria</taxon>
        <taxon>Pseudomonadati</taxon>
        <taxon>Pseudomonadota</taxon>
        <taxon>Alphaproteobacteria</taxon>
        <taxon>Rhodobacterales</taxon>
        <taxon>Paracoccaceae</taxon>
        <taxon>Paracoccus</taxon>
    </lineage>
</organism>
<dbReference type="CDD" id="cd00075">
    <property type="entry name" value="HATPase"/>
    <property type="match status" value="1"/>
</dbReference>
<dbReference type="InterPro" id="IPR036097">
    <property type="entry name" value="HisK_dim/P_sf"/>
</dbReference>
<keyword evidence="6 11" id="KW-0812">Transmembrane</keyword>
<dbReference type="InterPro" id="IPR036890">
    <property type="entry name" value="HATPase_C_sf"/>
</dbReference>
<dbReference type="GO" id="GO:0016020">
    <property type="term" value="C:membrane"/>
    <property type="evidence" value="ECO:0007669"/>
    <property type="project" value="UniProtKB-SubCell"/>
</dbReference>
<evidence type="ECO:0000256" key="6">
    <source>
        <dbReference type="ARBA" id="ARBA00022692"/>
    </source>
</evidence>
<dbReference type="PANTHER" id="PTHR45436">
    <property type="entry name" value="SENSOR HISTIDINE KINASE YKOH"/>
    <property type="match status" value="1"/>
</dbReference>
<evidence type="ECO:0000256" key="11">
    <source>
        <dbReference type="SAM" id="Phobius"/>
    </source>
</evidence>
<dbReference type="OrthoDB" id="9815202at2"/>
<dbReference type="InterPro" id="IPR004358">
    <property type="entry name" value="Sig_transdc_His_kin-like_C"/>
</dbReference>
<evidence type="ECO:0000259" key="12">
    <source>
        <dbReference type="PROSITE" id="PS50109"/>
    </source>
</evidence>
<protein>
    <recommendedName>
        <fullName evidence="3">histidine kinase</fullName>
        <ecNumber evidence="3">2.7.13.3</ecNumber>
    </recommendedName>
</protein>
<evidence type="ECO:0000313" key="14">
    <source>
        <dbReference type="Proteomes" id="UP000218023"/>
    </source>
</evidence>
<keyword evidence="5" id="KW-0808">Transferase</keyword>
<comment type="catalytic activity">
    <reaction evidence="1">
        <text>ATP + protein L-histidine = ADP + protein N-phospho-L-histidine.</text>
        <dbReference type="EC" id="2.7.13.3"/>
    </reaction>
</comment>
<evidence type="ECO:0000256" key="2">
    <source>
        <dbReference type="ARBA" id="ARBA00004370"/>
    </source>
</evidence>
<evidence type="ECO:0000256" key="4">
    <source>
        <dbReference type="ARBA" id="ARBA00022553"/>
    </source>
</evidence>
<dbReference type="InterPro" id="IPR050428">
    <property type="entry name" value="TCS_sensor_his_kinase"/>
</dbReference>
<dbReference type="PANTHER" id="PTHR45436:SF5">
    <property type="entry name" value="SENSOR HISTIDINE KINASE TRCS"/>
    <property type="match status" value="1"/>
</dbReference>
<dbReference type="PROSITE" id="PS50109">
    <property type="entry name" value="HIS_KIN"/>
    <property type="match status" value="1"/>
</dbReference>
<dbReference type="SMART" id="SM00388">
    <property type="entry name" value="HisKA"/>
    <property type="match status" value="1"/>
</dbReference>
<dbReference type="Pfam" id="PF02518">
    <property type="entry name" value="HATPase_c"/>
    <property type="match status" value="1"/>
</dbReference>
<feature type="compositionally biased region" description="Basic and acidic residues" evidence="10">
    <location>
        <begin position="484"/>
        <end position="493"/>
    </location>
</feature>
<reference evidence="13 14" key="1">
    <citation type="submission" date="2017-09" db="EMBL/GenBank/DDBJ databases">
        <title>Paracoccus alkalisoli sp. nov., isolated from saline alkaline soil.</title>
        <authorList>
            <person name="Dong X."/>
            <person name="Zhang G."/>
        </authorList>
    </citation>
    <scope>NUCLEOTIDE SEQUENCE [LARGE SCALE GENOMIC DNA]</scope>
    <source>
        <strain evidence="13 14">WN007</strain>
    </source>
</reference>
<evidence type="ECO:0000313" key="13">
    <source>
        <dbReference type="EMBL" id="PAU97521.1"/>
    </source>
</evidence>
<dbReference type="InterPro" id="IPR003661">
    <property type="entry name" value="HisK_dim/P_dom"/>
</dbReference>
<accession>A0A2A2GJ37</accession>
<evidence type="ECO:0000256" key="7">
    <source>
        <dbReference type="ARBA" id="ARBA00022777"/>
    </source>
</evidence>
<name>A0A2A2GJ37_9RHOB</name>
<evidence type="ECO:0000256" key="9">
    <source>
        <dbReference type="ARBA" id="ARBA00023136"/>
    </source>
</evidence>
<dbReference type="PRINTS" id="PR00344">
    <property type="entry name" value="BCTRLSENSOR"/>
</dbReference>
<keyword evidence="9 11" id="KW-0472">Membrane</keyword>
<evidence type="ECO:0000256" key="5">
    <source>
        <dbReference type="ARBA" id="ARBA00022679"/>
    </source>
</evidence>
<gene>
    <name evidence="13" type="ORF">CK240_08580</name>
</gene>
<dbReference type="SUPFAM" id="SSF47384">
    <property type="entry name" value="Homodimeric domain of signal transducing histidine kinase"/>
    <property type="match status" value="1"/>
</dbReference>
<keyword evidence="14" id="KW-1185">Reference proteome</keyword>
<comment type="caution">
    <text evidence="13">The sequence shown here is derived from an EMBL/GenBank/DDBJ whole genome shotgun (WGS) entry which is preliminary data.</text>
</comment>
<keyword evidence="8 11" id="KW-1133">Transmembrane helix</keyword>
<dbReference type="Proteomes" id="UP000218023">
    <property type="component" value="Unassembled WGS sequence"/>
</dbReference>
<feature type="transmembrane region" description="Helical" evidence="11">
    <location>
        <begin position="36"/>
        <end position="58"/>
    </location>
</feature>
<feature type="domain" description="Histidine kinase" evidence="12">
    <location>
        <begin position="251"/>
        <end position="466"/>
    </location>
</feature>
<dbReference type="EC" id="2.7.13.3" evidence="3"/>
<dbReference type="SMART" id="SM00387">
    <property type="entry name" value="HATPase_c"/>
    <property type="match status" value="1"/>
</dbReference>